<accession>A0ABP0GPB7</accession>
<comment type="caution">
    <text evidence="1">The sequence shown here is derived from an EMBL/GenBank/DDBJ whole genome shotgun (WGS) entry which is preliminary data.</text>
</comment>
<organism evidence="1 2">
    <name type="scientific">Clavelina lepadiformis</name>
    <name type="common">Light-bulb sea squirt</name>
    <name type="synonym">Ascidia lepadiformis</name>
    <dbReference type="NCBI Taxonomy" id="159417"/>
    <lineage>
        <taxon>Eukaryota</taxon>
        <taxon>Metazoa</taxon>
        <taxon>Chordata</taxon>
        <taxon>Tunicata</taxon>
        <taxon>Ascidiacea</taxon>
        <taxon>Aplousobranchia</taxon>
        <taxon>Clavelinidae</taxon>
        <taxon>Clavelina</taxon>
    </lineage>
</organism>
<protein>
    <submittedName>
        <fullName evidence="1">Uncharacterized protein</fullName>
    </submittedName>
</protein>
<gene>
    <name evidence="1" type="ORF">CVLEPA_LOCUS25976</name>
</gene>
<proteinExistence type="predicted"/>
<reference evidence="1 2" key="1">
    <citation type="submission" date="2024-02" db="EMBL/GenBank/DDBJ databases">
        <authorList>
            <person name="Daric V."/>
            <person name="Darras S."/>
        </authorList>
    </citation>
    <scope>NUCLEOTIDE SEQUENCE [LARGE SCALE GENOMIC DNA]</scope>
</reference>
<dbReference type="Proteomes" id="UP001642483">
    <property type="component" value="Unassembled WGS sequence"/>
</dbReference>
<dbReference type="EMBL" id="CAWYQH010000130">
    <property type="protein sequence ID" value="CAK8692731.1"/>
    <property type="molecule type" value="Genomic_DNA"/>
</dbReference>
<evidence type="ECO:0000313" key="2">
    <source>
        <dbReference type="Proteomes" id="UP001642483"/>
    </source>
</evidence>
<name>A0ABP0GPB7_CLALP</name>
<evidence type="ECO:0000313" key="1">
    <source>
        <dbReference type="EMBL" id="CAK8692731.1"/>
    </source>
</evidence>
<sequence length="135" mass="15290">MAGYQTVSSWVNKTQCREEKSGQLLQVTYVFGTDAPARTGSIGLWGGAIGRIFWIVYSEAHMFAIRQNKKNKSIAGSYKFCLLASRHNLLCYCMYTFRCGRLCWYHLLKMTTLWRNGGATDYKSESGVFKSKAAT</sequence>
<keyword evidence="2" id="KW-1185">Reference proteome</keyword>